<evidence type="ECO:0000313" key="1">
    <source>
        <dbReference type="EMBL" id="MEP0865087.1"/>
    </source>
</evidence>
<dbReference type="InterPro" id="IPR052918">
    <property type="entry name" value="Motility_Chemotaxis_Reg"/>
</dbReference>
<dbReference type="RefSeq" id="WP_190423354.1">
    <property type="nucleotide sequence ID" value="NZ_JAMPKK010000021.1"/>
</dbReference>
<dbReference type="Gene3D" id="2.80.10.50">
    <property type="match status" value="1"/>
</dbReference>
<gene>
    <name evidence="1" type="ORF">NDI37_11470</name>
</gene>
<comment type="caution">
    <text evidence="1">The sequence shown here is derived from an EMBL/GenBank/DDBJ whole genome shotgun (WGS) entry which is preliminary data.</text>
</comment>
<dbReference type="Pfam" id="PF06739">
    <property type="entry name" value="SBBP"/>
    <property type="match status" value="4"/>
</dbReference>
<dbReference type="InterPro" id="IPR010620">
    <property type="entry name" value="SBBP_repeat"/>
</dbReference>
<dbReference type="Proteomes" id="UP001442494">
    <property type="component" value="Unassembled WGS sequence"/>
</dbReference>
<dbReference type="PANTHER" id="PTHR35580:SF1">
    <property type="entry name" value="PHYTASE-LIKE DOMAIN-CONTAINING PROTEIN"/>
    <property type="match status" value="1"/>
</dbReference>
<dbReference type="InterPro" id="IPR011042">
    <property type="entry name" value="6-blade_b-propeller_TolB-like"/>
</dbReference>
<accession>A0ABV0JR13</accession>
<dbReference type="EMBL" id="JAMPKK010000021">
    <property type="protein sequence ID" value="MEP0865087.1"/>
    <property type="molecule type" value="Genomic_DNA"/>
</dbReference>
<dbReference type="Gene3D" id="2.120.10.30">
    <property type="entry name" value="TolB, C-terminal domain"/>
    <property type="match status" value="1"/>
</dbReference>
<dbReference type="SUPFAM" id="SSF101898">
    <property type="entry name" value="NHL repeat"/>
    <property type="match status" value="2"/>
</dbReference>
<protein>
    <submittedName>
        <fullName evidence="1">SBBP repeat-containing protein</fullName>
    </submittedName>
</protein>
<sequence>MAESFFTLQTYTPNSDVAVGFKLNQLIYSRAGNDTLLGYQPLTPNLNQPQIDFFIGDLAIEDPTFRSWSDTFILGDWSRPYYANGDPDVPLGVNDFGLVIDFNSGQDFVQLFGTANDYQLVDLGIGSALLKQQQTGLDVVGFLLGSSNLNLGGNYFQFRGSTPPPGPVLPQGKQLGTPGFDVTPVTATDTSGNVYVAGGTTGSLGGANNGESRDPVIVKYDSNGNQLQTIQFGSANFDTIYGIKVDAEGNIYVGGTTEGNLGGPKQAEGADAFVAKFDSNGNQQWIQQFGRELINSVFSLDIDEDSNVYLSGITVRSSPDFVTDDFWVTKYDTNGSRQWFTEFGSLAFDEPYAVAVSNDGSVYAGGWTLGDFGGTNAGLYDAALAKLDNDGNVEWTKQFGTADFDWIWGVDTDSQGNVYAGGWTLGDLAAESAGSYDPFLAKYDSDGNQLWIKQFGSAGDDQTFRLNIDNDDNIFLTGYTNGNLGGTNAGSFDAWVSRFDTDGNQVWIQQYGTPEFDQGYGISTDNAGNLYATGITQGSFGGTNAGSFDGWVAKIDKTSGNLQNFNGTPQPVNAFPSLNLLASNAGSPQITRQQIDYLTNFFEEFLSSTGIGRDGSGLENLIRNPYVMEPTPVPEASSGIGLLMFAAVSCVGAMLRGRKISPSKSRISIE</sequence>
<dbReference type="Gene3D" id="2.40.10.500">
    <property type="match status" value="1"/>
</dbReference>
<name>A0ABV0JR13_9CYAN</name>
<evidence type="ECO:0000313" key="2">
    <source>
        <dbReference type="Proteomes" id="UP001442494"/>
    </source>
</evidence>
<reference evidence="1 2" key="1">
    <citation type="submission" date="2022-04" db="EMBL/GenBank/DDBJ databases">
        <title>Positive selection, recombination, and allopatry shape intraspecific diversity of widespread and dominant cyanobacteria.</title>
        <authorList>
            <person name="Wei J."/>
            <person name="Shu W."/>
            <person name="Hu C."/>
        </authorList>
    </citation>
    <scope>NUCLEOTIDE SEQUENCE [LARGE SCALE GENOMIC DNA]</scope>
    <source>
        <strain evidence="1 2">GB2-A5</strain>
    </source>
</reference>
<proteinExistence type="predicted"/>
<keyword evidence="2" id="KW-1185">Reference proteome</keyword>
<organism evidence="1 2">
    <name type="scientific">Funiculus sociatus GB2-A5</name>
    <dbReference type="NCBI Taxonomy" id="2933946"/>
    <lineage>
        <taxon>Bacteria</taxon>
        <taxon>Bacillati</taxon>
        <taxon>Cyanobacteriota</taxon>
        <taxon>Cyanophyceae</taxon>
        <taxon>Coleofasciculales</taxon>
        <taxon>Coleofasciculaceae</taxon>
        <taxon>Funiculus</taxon>
    </lineage>
</organism>
<dbReference type="PANTHER" id="PTHR35580">
    <property type="entry name" value="CELL SURFACE GLYCOPROTEIN (S-LAYER PROTEIN)-LIKE PROTEIN"/>
    <property type="match status" value="1"/>
</dbReference>